<evidence type="ECO:0000313" key="2">
    <source>
        <dbReference type="EMBL" id="MFD0887079.1"/>
    </source>
</evidence>
<accession>A0ABW3DVT8</accession>
<evidence type="ECO:0000313" key="3">
    <source>
        <dbReference type="Proteomes" id="UP001597024"/>
    </source>
</evidence>
<dbReference type="Pfam" id="PF21321">
    <property type="entry name" value="HTH_66"/>
    <property type="match status" value="1"/>
</dbReference>
<dbReference type="Pfam" id="PF04255">
    <property type="entry name" value="DUF433"/>
    <property type="match status" value="1"/>
</dbReference>
<protein>
    <submittedName>
        <fullName evidence="2">DUF433 domain-containing protein</fullName>
    </submittedName>
</protein>
<dbReference type="InterPro" id="IPR048708">
    <property type="entry name" value="VapB45-like_HTH"/>
</dbReference>
<evidence type="ECO:0000259" key="1">
    <source>
        <dbReference type="Pfam" id="PF21321"/>
    </source>
</evidence>
<sequence>MPNTGEKTGLINDFRYVTPIYSKVQAADLIGVPRQTFRNWAVGYAYKRIDSPIMVAEPLVTTAGTHGSTVPFVGLAESYMLAAFRSAKVPMQRIRPAIRWLEDNIGLEQVLASERLMTDGAEVLWDFKERTSDPAEREAVDGLVVVRSGRQVFRPVVRDYLRRVSYQDGWMKVIRLPGYEEVDVTVDPWINGGQPTLARRGVRLTDVLSRLRAGEDSRDVADDYDLRLEEVEALIPQAA</sequence>
<gene>
    <name evidence="2" type="ORF">ACFQ08_21235</name>
</gene>
<dbReference type="InterPro" id="IPR036388">
    <property type="entry name" value="WH-like_DNA-bd_sf"/>
</dbReference>
<name>A0ABW3DVT8_9ACTN</name>
<proteinExistence type="predicted"/>
<dbReference type="Gene3D" id="1.10.10.10">
    <property type="entry name" value="Winged helix-like DNA-binding domain superfamily/Winged helix DNA-binding domain"/>
    <property type="match status" value="1"/>
</dbReference>
<dbReference type="EMBL" id="JBHTHX010000804">
    <property type="protein sequence ID" value="MFD0887079.1"/>
    <property type="molecule type" value="Genomic_DNA"/>
</dbReference>
<dbReference type="InterPro" id="IPR007367">
    <property type="entry name" value="DUF433"/>
</dbReference>
<organism evidence="2 3">
    <name type="scientific">Streptosporangium algeriense</name>
    <dbReference type="NCBI Taxonomy" id="1682748"/>
    <lineage>
        <taxon>Bacteria</taxon>
        <taxon>Bacillati</taxon>
        <taxon>Actinomycetota</taxon>
        <taxon>Actinomycetes</taxon>
        <taxon>Streptosporangiales</taxon>
        <taxon>Streptosporangiaceae</taxon>
        <taxon>Streptosporangium</taxon>
    </lineage>
</organism>
<reference evidence="3" key="1">
    <citation type="journal article" date="2019" name="Int. J. Syst. Evol. Microbiol.">
        <title>The Global Catalogue of Microorganisms (GCM) 10K type strain sequencing project: providing services to taxonomists for standard genome sequencing and annotation.</title>
        <authorList>
            <consortium name="The Broad Institute Genomics Platform"/>
            <consortium name="The Broad Institute Genome Sequencing Center for Infectious Disease"/>
            <person name="Wu L."/>
            <person name="Ma J."/>
        </authorList>
    </citation>
    <scope>NUCLEOTIDE SEQUENCE [LARGE SCALE GENOMIC DNA]</scope>
    <source>
        <strain evidence="3">CCUG 62974</strain>
    </source>
</reference>
<keyword evidence="3" id="KW-1185">Reference proteome</keyword>
<comment type="caution">
    <text evidence="2">The sequence shown here is derived from an EMBL/GenBank/DDBJ whole genome shotgun (WGS) entry which is preliminary data.</text>
</comment>
<feature type="domain" description="Putative antitoxin VapB45-like DNA-binding HTH" evidence="1">
    <location>
        <begin position="19"/>
        <end position="98"/>
    </location>
</feature>
<dbReference type="Proteomes" id="UP001597024">
    <property type="component" value="Unassembled WGS sequence"/>
</dbReference>